<dbReference type="FunFam" id="3.40.50.12780:FF:000003">
    <property type="entry name" value="Long-chain-fatty-acid--CoA ligase FadD"/>
    <property type="match status" value="1"/>
</dbReference>
<evidence type="ECO:0000259" key="4">
    <source>
        <dbReference type="Pfam" id="PF13193"/>
    </source>
</evidence>
<comment type="caution">
    <text evidence="5">The sequence shown here is derived from an EMBL/GenBank/DDBJ whole genome shotgun (WGS) entry which is preliminary data.</text>
</comment>
<feature type="domain" description="AMP-dependent synthetase/ligase" evidence="3">
    <location>
        <begin position="13"/>
        <end position="404"/>
    </location>
</feature>
<dbReference type="Pfam" id="PF13193">
    <property type="entry name" value="AMP-binding_C"/>
    <property type="match status" value="1"/>
</dbReference>
<sequence length="556" mass="62785">MSELISITVGALLEKVAKMYPDDQAVKYTDRPFNMTWRQFDDEVNRIAKGFLAMGIRKGDHVAIWATNVPEWLLTLFATAKIGAVLVTVNTNYKVFELEYLLRQSDSKALVMIKGFKDADYVGIVNELCPTLKDFKPGEYDNPMLPFLKDVVYVGEGPTPAGMYAWDDLRQMGDAVPEEEFRAVFDSIDPQEVVNMQYTSGTTGFPKGVMLTHFNIVNNGKCIGDCMRFSHEDKLCICVPFFHCFGLVLAVMAALTHATSMVPIETYRPTEVLKALQNEECTAVHGVPTMFIAMLEHPTFYEYKFPRLRTGIMAGSPCPIKVMQLVVDKMGMREITITYGQTEASPACTMTTTEDSLDLRVATVGRAMPHVETKIVDPETGETLPPYQQGEFCARGYNVMRGYYKMEEATRQAIDEDGWLHTGDLAMVDENGYYKITGRIKDMIIRGGENIYPKEIEEFLYTHPLVRDVQVVGVPSKQYGEEIMACVIPRAWEDGLDEEEIKRAVRENMARHKVPKYVLFMDQFPMTASGKIQKFKLREMGIEKFGLQDDAAVETA</sequence>
<dbReference type="Proteomes" id="UP000276301">
    <property type="component" value="Unassembled WGS sequence"/>
</dbReference>
<dbReference type="InterPro" id="IPR045851">
    <property type="entry name" value="AMP-bd_C_sf"/>
</dbReference>
<dbReference type="EMBL" id="RCHT01000001">
    <property type="protein sequence ID" value="RLL14471.1"/>
    <property type="molecule type" value="Genomic_DNA"/>
</dbReference>
<evidence type="ECO:0000256" key="1">
    <source>
        <dbReference type="ARBA" id="ARBA00006432"/>
    </source>
</evidence>
<evidence type="ECO:0000313" key="6">
    <source>
        <dbReference type="Proteomes" id="UP000276301"/>
    </source>
</evidence>
<dbReference type="AlphaFoldDB" id="A0A498D478"/>
<dbReference type="Gene3D" id="3.40.50.980">
    <property type="match status" value="2"/>
</dbReference>
<dbReference type="CDD" id="cd05917">
    <property type="entry name" value="FACL_like_2"/>
    <property type="match status" value="1"/>
</dbReference>
<dbReference type="PANTHER" id="PTHR43201:SF5">
    <property type="entry name" value="MEDIUM-CHAIN ACYL-COA LIGASE ACSF2, MITOCHONDRIAL"/>
    <property type="match status" value="1"/>
</dbReference>
<accession>A0A498D478</accession>
<evidence type="ECO:0000259" key="3">
    <source>
        <dbReference type="Pfam" id="PF00501"/>
    </source>
</evidence>
<evidence type="ECO:0000256" key="2">
    <source>
        <dbReference type="ARBA" id="ARBA00022598"/>
    </source>
</evidence>
<keyword evidence="6" id="KW-1185">Reference proteome</keyword>
<dbReference type="Pfam" id="PF00501">
    <property type="entry name" value="AMP-binding"/>
    <property type="match status" value="1"/>
</dbReference>
<dbReference type="GO" id="GO:0031956">
    <property type="term" value="F:medium-chain fatty acid-CoA ligase activity"/>
    <property type="evidence" value="ECO:0007669"/>
    <property type="project" value="TreeGrafter"/>
</dbReference>
<dbReference type="SUPFAM" id="SSF56801">
    <property type="entry name" value="Acetyl-CoA synthetase-like"/>
    <property type="match status" value="1"/>
</dbReference>
<dbReference type="PANTHER" id="PTHR43201">
    <property type="entry name" value="ACYL-COA SYNTHETASE"/>
    <property type="match status" value="1"/>
</dbReference>
<protein>
    <submittedName>
        <fullName evidence="5">AMP-binding protein</fullName>
    </submittedName>
</protein>
<evidence type="ECO:0000313" key="5">
    <source>
        <dbReference type="EMBL" id="RLL14471.1"/>
    </source>
</evidence>
<feature type="domain" description="AMP-binding enzyme C-terminal" evidence="4">
    <location>
        <begin position="455"/>
        <end position="531"/>
    </location>
</feature>
<organism evidence="5 6">
    <name type="scientific">Anaerotruncus massiliensis</name>
    <name type="common">ex Liu et al. 2021</name>
    <dbReference type="NCBI Taxonomy" id="2321404"/>
    <lineage>
        <taxon>Bacteria</taxon>
        <taxon>Bacillati</taxon>
        <taxon>Bacillota</taxon>
        <taxon>Clostridia</taxon>
        <taxon>Eubacteriales</taxon>
        <taxon>Oscillospiraceae</taxon>
        <taxon>Anaerotruncus</taxon>
    </lineage>
</organism>
<dbReference type="InterPro" id="IPR020845">
    <property type="entry name" value="AMP-binding_CS"/>
</dbReference>
<name>A0A498D478_9FIRM</name>
<dbReference type="InterPro" id="IPR000873">
    <property type="entry name" value="AMP-dep_synth/lig_dom"/>
</dbReference>
<keyword evidence="2" id="KW-0436">Ligase</keyword>
<dbReference type="PROSITE" id="PS00455">
    <property type="entry name" value="AMP_BINDING"/>
    <property type="match status" value="1"/>
</dbReference>
<gene>
    <name evidence="5" type="ORF">D4A47_00345</name>
</gene>
<dbReference type="FunFam" id="3.30.300.30:FF:000008">
    <property type="entry name" value="2,3-dihydroxybenzoate-AMP ligase"/>
    <property type="match status" value="1"/>
</dbReference>
<comment type="similarity">
    <text evidence="1">Belongs to the ATP-dependent AMP-binding enzyme family.</text>
</comment>
<dbReference type="InterPro" id="IPR025110">
    <property type="entry name" value="AMP-bd_C"/>
</dbReference>
<dbReference type="GO" id="GO:0006631">
    <property type="term" value="P:fatty acid metabolic process"/>
    <property type="evidence" value="ECO:0007669"/>
    <property type="project" value="TreeGrafter"/>
</dbReference>
<dbReference type="Gene3D" id="3.30.300.30">
    <property type="match status" value="1"/>
</dbReference>
<dbReference type="RefSeq" id="WP_121585580.1">
    <property type="nucleotide sequence ID" value="NZ_RCHT01000001.1"/>
</dbReference>
<proteinExistence type="inferred from homology"/>
<reference evidence="5 6" key="1">
    <citation type="submission" date="2018-10" db="EMBL/GenBank/DDBJ databases">
        <title>Anaerotruncus faecis sp. nov., isolated from human feces.</title>
        <authorList>
            <person name="Wang Y.-J."/>
        </authorList>
    </citation>
    <scope>NUCLEOTIDE SEQUENCE [LARGE SCALE GENOMIC DNA]</scope>
    <source>
        <strain evidence="5 6">22A2-44</strain>
    </source>
</reference>
<dbReference type="Gene3D" id="2.30.38.10">
    <property type="entry name" value="Luciferase, Domain 3"/>
    <property type="match status" value="1"/>
</dbReference>